<dbReference type="InterPro" id="IPR034330">
    <property type="entry name" value="GST_Zeta_C"/>
</dbReference>
<keyword evidence="6" id="KW-1185">Reference proteome</keyword>
<dbReference type="InterPro" id="IPR010987">
    <property type="entry name" value="Glutathione-S-Trfase_C-like"/>
</dbReference>
<dbReference type="PROSITE" id="PS50405">
    <property type="entry name" value="GST_CTER"/>
    <property type="match status" value="1"/>
</dbReference>
<dbReference type="OMA" id="VYNAHRF"/>
<sequence>MASEEVESYLYSEEAIYFRSSASWRVRIALEWKGIDYEYRNVDLVKGTQQSEEYLKINPTGKVPALITKEGKALTQSEAILEYIEEIKPERPMLPKGAIHRAQVRAITQTIACDIHPLQNLGVLIHAGGSDQEKRVEWANYWITKGFTGLEVMLEQYAGTYCVGDHITMADMFLVPMVYNAQRYKVDMKAFPLITRISNTLMTLPEFQNSHPANQPDAPEEMKNSAK</sequence>
<dbReference type="Proteomes" id="UP000078561">
    <property type="component" value="Unassembled WGS sequence"/>
</dbReference>
<dbReference type="Pfam" id="PF00043">
    <property type="entry name" value="GST_C"/>
    <property type="match status" value="1"/>
</dbReference>
<dbReference type="SFLD" id="SFLDS00019">
    <property type="entry name" value="Glutathione_Transferase_(cytos"/>
    <property type="match status" value="1"/>
</dbReference>
<dbReference type="InterPro" id="IPR004045">
    <property type="entry name" value="Glutathione_S-Trfase_N"/>
</dbReference>
<proteinExistence type="inferred from homology"/>
<dbReference type="GO" id="GO:0016034">
    <property type="term" value="F:maleylacetoacetate isomerase activity"/>
    <property type="evidence" value="ECO:0007669"/>
    <property type="project" value="TreeGrafter"/>
</dbReference>
<dbReference type="PANTHER" id="PTHR42673:SF4">
    <property type="entry name" value="MALEYLACETOACETATE ISOMERASE"/>
    <property type="match status" value="1"/>
</dbReference>
<dbReference type="PANTHER" id="PTHR42673">
    <property type="entry name" value="MALEYLACETOACETATE ISOMERASE"/>
    <property type="match status" value="1"/>
</dbReference>
<dbReference type="InterPro" id="IPR040079">
    <property type="entry name" value="Glutathione_S-Trfase"/>
</dbReference>
<evidence type="ECO:0008006" key="7">
    <source>
        <dbReference type="Google" id="ProtNLM"/>
    </source>
</evidence>
<evidence type="ECO:0000313" key="5">
    <source>
        <dbReference type="EMBL" id="SAM09081.1"/>
    </source>
</evidence>
<dbReference type="GO" id="GO:0004364">
    <property type="term" value="F:glutathione transferase activity"/>
    <property type="evidence" value="ECO:0007669"/>
    <property type="project" value="TreeGrafter"/>
</dbReference>
<feature type="domain" description="GST C-terminal" evidence="4">
    <location>
        <begin position="97"/>
        <end position="220"/>
    </location>
</feature>
<evidence type="ECO:0000259" key="3">
    <source>
        <dbReference type="PROSITE" id="PS50404"/>
    </source>
</evidence>
<dbReference type="GO" id="GO:0006559">
    <property type="term" value="P:L-phenylalanine catabolic process"/>
    <property type="evidence" value="ECO:0007669"/>
    <property type="project" value="TreeGrafter"/>
</dbReference>
<accession>A0A163MV94</accession>
<dbReference type="SUPFAM" id="SSF47616">
    <property type="entry name" value="GST C-terminal domain-like"/>
    <property type="match status" value="1"/>
</dbReference>
<dbReference type="EMBL" id="LT554985">
    <property type="protein sequence ID" value="SAM09081.1"/>
    <property type="molecule type" value="Genomic_DNA"/>
</dbReference>
<dbReference type="CDD" id="cd03042">
    <property type="entry name" value="GST_N_Zeta"/>
    <property type="match status" value="1"/>
</dbReference>
<dbReference type="GO" id="GO:0005739">
    <property type="term" value="C:mitochondrion"/>
    <property type="evidence" value="ECO:0007669"/>
    <property type="project" value="TreeGrafter"/>
</dbReference>
<dbReference type="OrthoDB" id="202840at2759"/>
<dbReference type="SFLD" id="SFLDG00358">
    <property type="entry name" value="Main_(cytGST)"/>
    <property type="match status" value="1"/>
</dbReference>
<evidence type="ECO:0000259" key="4">
    <source>
        <dbReference type="PROSITE" id="PS50405"/>
    </source>
</evidence>
<dbReference type="NCBIfam" id="TIGR01262">
    <property type="entry name" value="maiA"/>
    <property type="match status" value="1"/>
</dbReference>
<dbReference type="FunFam" id="1.20.1050.10:FF:000010">
    <property type="entry name" value="Maleylacetoacetate isomerase isoform 1"/>
    <property type="match status" value="1"/>
</dbReference>
<dbReference type="InterPro" id="IPR036282">
    <property type="entry name" value="Glutathione-S-Trfase_C_sf"/>
</dbReference>
<reference evidence="5" key="1">
    <citation type="submission" date="2016-04" db="EMBL/GenBank/DDBJ databases">
        <authorList>
            <person name="Evans L.H."/>
            <person name="Alamgir A."/>
            <person name="Owens N."/>
            <person name="Weber N.D."/>
            <person name="Virtaneva K."/>
            <person name="Barbian K."/>
            <person name="Babar A."/>
            <person name="Rosenke K."/>
        </authorList>
    </citation>
    <scope>NUCLEOTIDE SEQUENCE [LARGE SCALE GENOMIC DNA]</scope>
    <source>
        <strain evidence="5">CBS 101.48</strain>
    </source>
</reference>
<dbReference type="PROSITE" id="PS50404">
    <property type="entry name" value="GST_NTER"/>
    <property type="match status" value="1"/>
</dbReference>
<feature type="region of interest" description="Disordered" evidence="2">
    <location>
        <begin position="206"/>
        <end position="227"/>
    </location>
</feature>
<organism evidence="5">
    <name type="scientific">Absidia glauca</name>
    <name type="common">Pin mould</name>
    <dbReference type="NCBI Taxonomy" id="4829"/>
    <lineage>
        <taxon>Eukaryota</taxon>
        <taxon>Fungi</taxon>
        <taxon>Fungi incertae sedis</taxon>
        <taxon>Mucoromycota</taxon>
        <taxon>Mucoromycotina</taxon>
        <taxon>Mucoromycetes</taxon>
        <taxon>Mucorales</taxon>
        <taxon>Cunninghamellaceae</taxon>
        <taxon>Absidia</taxon>
    </lineage>
</organism>
<dbReference type="AlphaFoldDB" id="A0A163MV94"/>
<feature type="domain" description="GST N-terminal" evidence="3">
    <location>
        <begin position="10"/>
        <end position="92"/>
    </location>
</feature>
<dbReference type="STRING" id="4829.A0A163MV94"/>
<name>A0A163MV94_ABSGL</name>
<evidence type="ECO:0000313" key="6">
    <source>
        <dbReference type="Proteomes" id="UP000078561"/>
    </source>
</evidence>
<dbReference type="InterPro" id="IPR036249">
    <property type="entry name" value="Thioredoxin-like_sf"/>
</dbReference>
<comment type="similarity">
    <text evidence="1">Belongs to the GST superfamily. Zeta family.</text>
</comment>
<dbReference type="InterPro" id="IPR005955">
    <property type="entry name" value="GST_Zeta"/>
</dbReference>
<dbReference type="GO" id="GO:0006749">
    <property type="term" value="P:glutathione metabolic process"/>
    <property type="evidence" value="ECO:0007669"/>
    <property type="project" value="TreeGrafter"/>
</dbReference>
<dbReference type="Pfam" id="PF02798">
    <property type="entry name" value="GST_N"/>
    <property type="match status" value="1"/>
</dbReference>
<dbReference type="Gene3D" id="1.20.1050.10">
    <property type="match status" value="1"/>
</dbReference>
<protein>
    <recommendedName>
        <fullName evidence="7">Maleylacetoacetate isomerase</fullName>
    </recommendedName>
</protein>
<dbReference type="SUPFAM" id="SSF52833">
    <property type="entry name" value="Thioredoxin-like"/>
    <property type="match status" value="1"/>
</dbReference>
<dbReference type="InParanoid" id="A0A163MV94"/>
<evidence type="ECO:0000256" key="1">
    <source>
        <dbReference type="ARBA" id="ARBA00010007"/>
    </source>
</evidence>
<gene>
    <name evidence="5" type="primary">ABSGL_14755.1 scaffold 14966</name>
</gene>
<dbReference type="InterPro" id="IPR034333">
    <property type="entry name" value="GST_Zeta_N"/>
</dbReference>
<dbReference type="Gene3D" id="3.40.30.10">
    <property type="entry name" value="Glutaredoxin"/>
    <property type="match status" value="1"/>
</dbReference>
<dbReference type="InterPro" id="IPR004046">
    <property type="entry name" value="GST_C"/>
</dbReference>
<dbReference type="CDD" id="cd03191">
    <property type="entry name" value="GST_C_Zeta"/>
    <property type="match status" value="1"/>
</dbReference>
<evidence type="ECO:0000256" key="2">
    <source>
        <dbReference type="SAM" id="MobiDB-lite"/>
    </source>
</evidence>